<name>A0A327KJU8_9BRAD</name>
<dbReference type="GO" id="GO:0016020">
    <property type="term" value="C:membrane"/>
    <property type="evidence" value="ECO:0007669"/>
    <property type="project" value="InterPro"/>
</dbReference>
<feature type="transmembrane region" description="Helical" evidence="5">
    <location>
        <begin position="80"/>
        <end position="99"/>
    </location>
</feature>
<dbReference type="OrthoDB" id="272777at2"/>
<feature type="transmembrane region" description="Helical" evidence="5">
    <location>
        <begin position="105"/>
        <end position="127"/>
    </location>
</feature>
<feature type="transmembrane region" description="Helical" evidence="5">
    <location>
        <begin position="338"/>
        <end position="358"/>
    </location>
</feature>
<evidence type="ECO:0000256" key="5">
    <source>
        <dbReference type="SAM" id="Phobius"/>
    </source>
</evidence>
<dbReference type="GO" id="GO:0061513">
    <property type="term" value="F:glucose 6-phosphate:phosphate antiporter activity"/>
    <property type="evidence" value="ECO:0007669"/>
    <property type="project" value="TreeGrafter"/>
</dbReference>
<dbReference type="Proteomes" id="UP000249130">
    <property type="component" value="Unassembled WGS sequence"/>
</dbReference>
<evidence type="ECO:0000256" key="4">
    <source>
        <dbReference type="ARBA" id="ARBA00023136"/>
    </source>
</evidence>
<feature type="transmembrane region" description="Helical" evidence="5">
    <location>
        <begin position="50"/>
        <end position="68"/>
    </location>
</feature>
<evidence type="ECO:0000256" key="1">
    <source>
        <dbReference type="ARBA" id="ARBA00004127"/>
    </source>
</evidence>
<dbReference type="AlphaFoldDB" id="A0A327KJU8"/>
<feature type="transmembrane region" description="Helical" evidence="5">
    <location>
        <begin position="236"/>
        <end position="258"/>
    </location>
</feature>
<dbReference type="GO" id="GO:0035435">
    <property type="term" value="P:phosphate ion transmembrane transport"/>
    <property type="evidence" value="ECO:0007669"/>
    <property type="project" value="TreeGrafter"/>
</dbReference>
<evidence type="ECO:0000256" key="2">
    <source>
        <dbReference type="ARBA" id="ARBA00022692"/>
    </source>
</evidence>
<feature type="transmembrane region" description="Helical" evidence="5">
    <location>
        <begin position="176"/>
        <end position="198"/>
    </location>
</feature>
<dbReference type="InterPro" id="IPR011701">
    <property type="entry name" value="MFS"/>
</dbReference>
<comment type="caution">
    <text evidence="7">The sequence shown here is derived from an EMBL/GenBank/DDBJ whole genome shotgun (WGS) entry which is preliminary data.</text>
</comment>
<keyword evidence="8" id="KW-1185">Reference proteome</keyword>
<dbReference type="InterPro" id="IPR036259">
    <property type="entry name" value="MFS_trans_sf"/>
</dbReference>
<proteinExistence type="predicted"/>
<evidence type="ECO:0000313" key="8">
    <source>
        <dbReference type="Proteomes" id="UP000249130"/>
    </source>
</evidence>
<dbReference type="GO" id="GO:0012505">
    <property type="term" value="C:endomembrane system"/>
    <property type="evidence" value="ECO:0007669"/>
    <property type="project" value="UniProtKB-SubCell"/>
</dbReference>
<accession>A0A327KJU8</accession>
<dbReference type="InterPro" id="IPR000849">
    <property type="entry name" value="Sugar_P_transporter"/>
</dbReference>
<dbReference type="Gene3D" id="1.20.1250.20">
    <property type="entry name" value="MFS general substrate transporter like domains"/>
    <property type="match status" value="2"/>
</dbReference>
<organism evidence="7 8">
    <name type="scientific">Rhodoplanes roseus</name>
    <dbReference type="NCBI Taxonomy" id="29409"/>
    <lineage>
        <taxon>Bacteria</taxon>
        <taxon>Pseudomonadati</taxon>
        <taxon>Pseudomonadota</taxon>
        <taxon>Alphaproteobacteria</taxon>
        <taxon>Hyphomicrobiales</taxon>
        <taxon>Nitrobacteraceae</taxon>
        <taxon>Rhodoplanes</taxon>
    </lineage>
</organism>
<dbReference type="PANTHER" id="PTHR43826">
    <property type="entry name" value="GLUCOSE-6-PHOSPHATE EXCHANGER SLC37A4"/>
    <property type="match status" value="1"/>
</dbReference>
<dbReference type="InterPro" id="IPR051337">
    <property type="entry name" value="OPA_Antiporter"/>
</dbReference>
<evidence type="ECO:0000259" key="6">
    <source>
        <dbReference type="PROSITE" id="PS50850"/>
    </source>
</evidence>
<feature type="transmembrane region" description="Helical" evidence="5">
    <location>
        <begin position="413"/>
        <end position="434"/>
    </location>
</feature>
<feature type="transmembrane region" description="Helical" evidence="5">
    <location>
        <begin position="12"/>
        <end position="30"/>
    </location>
</feature>
<feature type="transmembrane region" description="Helical" evidence="5">
    <location>
        <begin position="148"/>
        <end position="170"/>
    </location>
</feature>
<sequence>MSFYKNKSNYRWVILIACMLVYCTSQLVRWNYASITKYLMEDLNIGKPELGLLGSAFFYAYAIAQIPWGTAADVWGSRRVIPVGIGILALFLAGFAFSGTFTEALIWRAAMGVVAAAGYVPITSALAKWFSIKERGFAMEMYSGPGGGLGEVMTFLLIPVFAVVLAHGGLFGVTGWRASTILMAIVVFVIAMIALLLLRASPTEMGLPSIEKQEDKEEHQQLSYRQTLGVIAKDPALWIMSLVWSAYMVATRLVPGWLPLYATDFYIQEAGMSKEAAIIAGGGMASVYVIGRVVGTPGVGWISDKLLKHGIPRAVVIGAGLVLIGLTFFLFTRHIPNTFSLAALAFFAGVVINIFPLINASAAEIWSVRSAGFTMGIINMVGQFAGAVALSVSGFMAAKFSYAGGAFYTEFVGIWYLGIITSFLGALATLYMIVRERRAVLAKIAKLA</sequence>
<dbReference type="PIRSF" id="PIRSF002808">
    <property type="entry name" value="Hexose_phosphate_transp"/>
    <property type="match status" value="1"/>
</dbReference>
<keyword evidence="3 5" id="KW-1133">Transmembrane helix</keyword>
<comment type="subcellular location">
    <subcellularLocation>
        <location evidence="1">Endomembrane system</location>
        <topology evidence="1">Multi-pass membrane protein</topology>
    </subcellularLocation>
</comment>
<dbReference type="InterPro" id="IPR020846">
    <property type="entry name" value="MFS_dom"/>
</dbReference>
<gene>
    <name evidence="7" type="ORF">CH341_28930</name>
</gene>
<dbReference type="Pfam" id="PF07690">
    <property type="entry name" value="MFS_1"/>
    <property type="match status" value="1"/>
</dbReference>
<evidence type="ECO:0000256" key="3">
    <source>
        <dbReference type="ARBA" id="ARBA00022989"/>
    </source>
</evidence>
<feature type="domain" description="Major facilitator superfamily (MFS) profile" evidence="6">
    <location>
        <begin position="10"/>
        <end position="437"/>
    </location>
</feature>
<dbReference type="PROSITE" id="PS50850">
    <property type="entry name" value="MFS"/>
    <property type="match status" value="1"/>
</dbReference>
<keyword evidence="4 5" id="KW-0472">Membrane</keyword>
<dbReference type="EMBL" id="NPEX01000408">
    <property type="protein sequence ID" value="RAI37843.1"/>
    <property type="molecule type" value="Genomic_DNA"/>
</dbReference>
<evidence type="ECO:0000313" key="7">
    <source>
        <dbReference type="EMBL" id="RAI37843.1"/>
    </source>
</evidence>
<feature type="transmembrane region" description="Helical" evidence="5">
    <location>
        <begin position="370"/>
        <end position="393"/>
    </location>
</feature>
<protein>
    <recommendedName>
        <fullName evidence="6">Major facilitator superfamily (MFS) profile domain-containing protein</fullName>
    </recommendedName>
</protein>
<reference evidence="7 8" key="1">
    <citation type="submission" date="2017-07" db="EMBL/GenBank/DDBJ databases">
        <title>Draft Genome Sequences of Select Purple Nonsulfur Bacteria.</title>
        <authorList>
            <person name="Lasarre B."/>
            <person name="Mckinlay J.B."/>
        </authorList>
    </citation>
    <scope>NUCLEOTIDE SEQUENCE [LARGE SCALE GENOMIC DNA]</scope>
    <source>
        <strain evidence="7 8">DSM 5909</strain>
    </source>
</reference>
<feature type="transmembrane region" description="Helical" evidence="5">
    <location>
        <begin position="278"/>
        <end position="302"/>
    </location>
</feature>
<keyword evidence="2 5" id="KW-0812">Transmembrane</keyword>
<dbReference type="RefSeq" id="WP_111422778.1">
    <property type="nucleotide sequence ID" value="NZ_NPEX01000408.1"/>
</dbReference>
<dbReference type="PANTHER" id="PTHR43826:SF3">
    <property type="entry name" value="GLUCOSE-6-PHOSPHATE EXCHANGER SLC37A4"/>
    <property type="match status" value="1"/>
</dbReference>
<feature type="transmembrane region" description="Helical" evidence="5">
    <location>
        <begin position="314"/>
        <end position="332"/>
    </location>
</feature>
<dbReference type="SUPFAM" id="SSF103473">
    <property type="entry name" value="MFS general substrate transporter"/>
    <property type="match status" value="1"/>
</dbReference>